<keyword evidence="3" id="KW-0408">Iron</keyword>
<reference evidence="6" key="1">
    <citation type="submission" date="2021-02" db="EMBL/GenBank/DDBJ databases">
        <authorList>
            <person name="Nowell W R."/>
        </authorList>
    </citation>
    <scope>NUCLEOTIDE SEQUENCE</scope>
</reference>
<feature type="region of interest" description="Disordered" evidence="5">
    <location>
        <begin position="31"/>
        <end position="51"/>
    </location>
</feature>
<sequence length="496" mass="56915">MVSRNDLDLEKKVNLIRDKECGLSHRELKDKFQSVSSSNEPSIEASPSNNDTITIEKQSLDELDKVLKHVTINGDIMSATDFVKIDEDAPVFNQWNDGIENVLAVSTINNDDTVNDEGVNLEHPPTLCEALTIVKRLHSLSTTQHPELHVFISQLQSKLIDIYLDSNCSKQNMLREITLLGFVKYHIYHTLYFALSILHILYSATSTLHMHLVYTGLIVRIFINQKFNDKKNTQTHTNISSTKMLSQDQLHQYRQDGFLVIKELLTLDECQQLKTAANKLIDGWQPEEDYLWIFPNGETRERSGARQMIDSSDKISFLSKKMLSIHKQAIARDLQYIKPAIRQSLYIFKQPLIGEKITSHRDASYVSNEPFKIDGIWIALEDATVENGCLWFIPGSHSTSTQRHYIRNPNEQEFNEGKLLINMGEDQFDENAFIPAEVKAGDAVLIDGQVAHKSEQNKSSYTRQICAFHIFESHNSIYKKENWLQLTEPFPLLYDE</sequence>
<feature type="compositionally biased region" description="Polar residues" evidence="5">
    <location>
        <begin position="33"/>
        <end position="51"/>
    </location>
</feature>
<organism evidence="6 7">
    <name type="scientific">Rotaria magnacalcarata</name>
    <dbReference type="NCBI Taxonomy" id="392030"/>
    <lineage>
        <taxon>Eukaryota</taxon>
        <taxon>Metazoa</taxon>
        <taxon>Spiralia</taxon>
        <taxon>Gnathifera</taxon>
        <taxon>Rotifera</taxon>
        <taxon>Eurotatoria</taxon>
        <taxon>Bdelloidea</taxon>
        <taxon>Philodinida</taxon>
        <taxon>Philodinidae</taxon>
        <taxon>Rotaria</taxon>
    </lineage>
</organism>
<evidence type="ECO:0000313" key="6">
    <source>
        <dbReference type="EMBL" id="CAF4072193.1"/>
    </source>
</evidence>
<dbReference type="Pfam" id="PF05721">
    <property type="entry name" value="PhyH"/>
    <property type="match status" value="1"/>
</dbReference>
<dbReference type="PANTHER" id="PTHR20883">
    <property type="entry name" value="PHYTANOYL-COA DIOXYGENASE DOMAIN CONTAINING 1"/>
    <property type="match status" value="1"/>
</dbReference>
<evidence type="ECO:0000313" key="7">
    <source>
        <dbReference type="Proteomes" id="UP000663842"/>
    </source>
</evidence>
<comment type="similarity">
    <text evidence="4">Belongs to the PhyH family. PHYHD1 subfamily.</text>
</comment>
<evidence type="ECO:0000256" key="3">
    <source>
        <dbReference type="ARBA" id="ARBA00023004"/>
    </source>
</evidence>
<proteinExistence type="inferred from homology"/>
<dbReference type="SUPFAM" id="SSF51197">
    <property type="entry name" value="Clavaminate synthase-like"/>
    <property type="match status" value="1"/>
</dbReference>
<gene>
    <name evidence="6" type="ORF">UXM345_LOCUS20513</name>
</gene>
<comment type="caution">
    <text evidence="6">The sequence shown here is derived from an EMBL/GenBank/DDBJ whole genome shotgun (WGS) entry which is preliminary data.</text>
</comment>
<dbReference type="GO" id="GO:0046872">
    <property type="term" value="F:metal ion binding"/>
    <property type="evidence" value="ECO:0007669"/>
    <property type="project" value="UniProtKB-KW"/>
</dbReference>
<dbReference type="Proteomes" id="UP000663842">
    <property type="component" value="Unassembled WGS sequence"/>
</dbReference>
<keyword evidence="2" id="KW-0479">Metal-binding</keyword>
<dbReference type="EMBL" id="CAJOBF010003066">
    <property type="protein sequence ID" value="CAF4072193.1"/>
    <property type="molecule type" value="Genomic_DNA"/>
</dbReference>
<evidence type="ECO:0000256" key="2">
    <source>
        <dbReference type="ARBA" id="ARBA00022723"/>
    </source>
</evidence>
<evidence type="ECO:0000256" key="1">
    <source>
        <dbReference type="ARBA" id="ARBA00001962"/>
    </source>
</evidence>
<dbReference type="InterPro" id="IPR008775">
    <property type="entry name" value="Phytyl_CoA_dOase-like"/>
</dbReference>
<evidence type="ECO:0000256" key="4">
    <source>
        <dbReference type="ARBA" id="ARBA00038356"/>
    </source>
</evidence>
<evidence type="ECO:0000256" key="5">
    <source>
        <dbReference type="SAM" id="MobiDB-lite"/>
    </source>
</evidence>
<comment type="cofactor">
    <cofactor evidence="1">
        <name>Fe cation</name>
        <dbReference type="ChEBI" id="CHEBI:24875"/>
    </cofactor>
</comment>
<accession>A0A819SKB4</accession>
<dbReference type="AlphaFoldDB" id="A0A819SKB4"/>
<protein>
    <submittedName>
        <fullName evidence="6">Uncharacterized protein</fullName>
    </submittedName>
</protein>
<name>A0A819SKB4_9BILA</name>
<dbReference type="PANTHER" id="PTHR20883:SF15">
    <property type="entry name" value="PHYTANOYL-COA DIOXYGENASE DOMAIN-CONTAINING PROTEIN 1"/>
    <property type="match status" value="1"/>
</dbReference>
<dbReference type="Gene3D" id="2.60.120.620">
    <property type="entry name" value="q2cbj1_9rhob like domain"/>
    <property type="match status" value="1"/>
</dbReference>